<dbReference type="UniPathway" id="UPA00665"/>
<evidence type="ECO:0000256" key="10">
    <source>
        <dbReference type="RuleBase" id="RU000594"/>
    </source>
</evidence>
<evidence type="ECO:0000256" key="7">
    <source>
        <dbReference type="ARBA" id="ARBA00022989"/>
    </source>
</evidence>
<feature type="active site" evidence="9">
    <location>
        <position position="147"/>
    </location>
</feature>
<dbReference type="AlphaFoldDB" id="A0A316FQ66"/>
<evidence type="ECO:0000259" key="13">
    <source>
        <dbReference type="PROSITE" id="PS50063"/>
    </source>
</evidence>
<evidence type="ECO:0000256" key="5">
    <source>
        <dbReference type="ARBA" id="ARBA00022750"/>
    </source>
</evidence>
<feature type="transmembrane region" description="Helical" evidence="9">
    <location>
        <begin position="100"/>
        <end position="117"/>
    </location>
</feature>
<protein>
    <recommendedName>
        <fullName evidence="9">Lipoprotein signal peptidase</fullName>
        <ecNumber evidence="9">3.4.23.36</ecNumber>
    </recommendedName>
    <alternativeName>
        <fullName evidence="9">Prolipoprotein signal peptidase</fullName>
    </alternativeName>
    <alternativeName>
        <fullName evidence="9">Signal peptidase II</fullName>
        <shortName evidence="9">SPase II</shortName>
    </alternativeName>
</protein>
<evidence type="ECO:0000256" key="3">
    <source>
        <dbReference type="ARBA" id="ARBA00022670"/>
    </source>
</evidence>
<keyword evidence="4 9" id="KW-0812">Transmembrane</keyword>
<proteinExistence type="inferred from homology"/>
<evidence type="ECO:0000256" key="12">
    <source>
        <dbReference type="SAM" id="MobiDB-lite"/>
    </source>
</evidence>
<evidence type="ECO:0000256" key="6">
    <source>
        <dbReference type="ARBA" id="ARBA00022801"/>
    </source>
</evidence>
<comment type="similarity">
    <text evidence="1 9 11">Belongs to the peptidase A8 family.</text>
</comment>
<evidence type="ECO:0000256" key="11">
    <source>
        <dbReference type="RuleBase" id="RU004181"/>
    </source>
</evidence>
<dbReference type="NCBIfam" id="TIGR00077">
    <property type="entry name" value="lspA"/>
    <property type="match status" value="1"/>
</dbReference>
<feature type="transmembrane region" description="Helical" evidence="9">
    <location>
        <begin position="71"/>
        <end position="91"/>
    </location>
</feature>
<dbReference type="HAMAP" id="MF_00161">
    <property type="entry name" value="LspA"/>
    <property type="match status" value="1"/>
</dbReference>
<evidence type="ECO:0000256" key="4">
    <source>
        <dbReference type="ARBA" id="ARBA00022692"/>
    </source>
</evidence>
<dbReference type="GO" id="GO:0004190">
    <property type="term" value="F:aspartic-type endopeptidase activity"/>
    <property type="evidence" value="ECO:0007669"/>
    <property type="project" value="UniProtKB-UniRule"/>
</dbReference>
<comment type="caution">
    <text evidence="14">The sequence shown here is derived from an EMBL/GenBank/DDBJ whole genome shotgun (WGS) entry which is preliminary data.</text>
</comment>
<keyword evidence="6 9" id="KW-0378">Hydrolase</keyword>
<reference evidence="14 15" key="1">
    <citation type="submission" date="2018-05" db="EMBL/GenBank/DDBJ databases">
        <title>Genomic Encyclopedia of Type Strains, Phase IV (KMG-IV): sequencing the most valuable type-strain genomes for metagenomic binning, comparative biology and taxonomic classification.</title>
        <authorList>
            <person name="Goeker M."/>
        </authorList>
    </citation>
    <scope>NUCLEOTIDE SEQUENCE [LARGE SCALE GENOMIC DNA]</scope>
    <source>
        <strain evidence="14 15">DSM 25350</strain>
    </source>
</reference>
<keyword evidence="15" id="KW-1185">Reference proteome</keyword>
<accession>A0A316FQ66</accession>
<feature type="region of interest" description="Disordered" evidence="12">
    <location>
        <begin position="171"/>
        <end position="194"/>
    </location>
</feature>
<evidence type="ECO:0000313" key="15">
    <source>
        <dbReference type="Proteomes" id="UP000245790"/>
    </source>
</evidence>
<evidence type="ECO:0000256" key="8">
    <source>
        <dbReference type="ARBA" id="ARBA00023136"/>
    </source>
</evidence>
<dbReference type="PRINTS" id="PR00781">
    <property type="entry name" value="LIPOSIGPTASE"/>
</dbReference>
<comment type="function">
    <text evidence="9 10">This protein specifically catalyzes the removal of signal peptides from prolipoproteins.</text>
</comment>
<comment type="subcellular location">
    <subcellularLocation>
        <location evidence="9">Cell membrane</location>
        <topology evidence="9">Multi-pass membrane protein</topology>
    </subcellularLocation>
</comment>
<name>A0A316FQ66_9GAMM</name>
<keyword evidence="8 9" id="KW-0472">Membrane</keyword>
<dbReference type="EC" id="3.4.23.36" evidence="9"/>
<evidence type="ECO:0000313" key="14">
    <source>
        <dbReference type="EMBL" id="PWK50911.1"/>
    </source>
</evidence>
<dbReference type="PANTHER" id="PTHR33695:SF1">
    <property type="entry name" value="LIPOPROTEIN SIGNAL PEPTIDASE"/>
    <property type="match status" value="1"/>
</dbReference>
<dbReference type="InterPro" id="IPR001872">
    <property type="entry name" value="Peptidase_A8"/>
</dbReference>
<dbReference type="GO" id="GO:0006508">
    <property type="term" value="P:proteolysis"/>
    <property type="evidence" value="ECO:0007669"/>
    <property type="project" value="UniProtKB-KW"/>
</dbReference>
<gene>
    <name evidence="9" type="primary">lspA</name>
    <name evidence="14" type="ORF">C8D97_106204</name>
</gene>
<feature type="domain" description="Apoptosis regulator Bcl-2 family BH4" evidence="13">
    <location>
        <begin position="121"/>
        <end position="140"/>
    </location>
</feature>
<organism evidence="14 15">
    <name type="scientific">Pleionea mediterranea</name>
    <dbReference type="NCBI Taxonomy" id="523701"/>
    <lineage>
        <taxon>Bacteria</taxon>
        <taxon>Pseudomonadati</taxon>
        <taxon>Pseudomonadota</taxon>
        <taxon>Gammaproteobacteria</taxon>
        <taxon>Oceanospirillales</taxon>
        <taxon>Pleioneaceae</taxon>
        <taxon>Pleionea</taxon>
    </lineage>
</organism>
<keyword evidence="2 9" id="KW-1003">Cell membrane</keyword>
<comment type="pathway">
    <text evidence="9">Protein modification; lipoprotein biosynthesis (signal peptide cleavage).</text>
</comment>
<comment type="catalytic activity">
    <reaction evidence="9 10">
        <text>Release of signal peptides from bacterial membrane prolipoproteins. Hydrolyzes -Xaa-Yaa-Zaa-|-(S,diacylglyceryl)Cys-, in which Xaa is hydrophobic (preferably Leu), and Yaa (Ala or Ser) and Zaa (Gly or Ala) have small, neutral side chains.</text>
        <dbReference type="EC" id="3.4.23.36"/>
    </reaction>
</comment>
<evidence type="ECO:0000256" key="1">
    <source>
        <dbReference type="ARBA" id="ARBA00006139"/>
    </source>
</evidence>
<dbReference type="PROSITE" id="PS50063">
    <property type="entry name" value="BH4_2"/>
    <property type="match status" value="1"/>
</dbReference>
<dbReference type="PANTHER" id="PTHR33695">
    <property type="entry name" value="LIPOPROTEIN SIGNAL PEPTIDASE"/>
    <property type="match status" value="1"/>
</dbReference>
<sequence>MSQLSLNKLFNSGLRWIWLTVLVLIIDQWTKLWANEALAGGQIIEVMPHFDFRLAYNYGAAFSFLADAGGWQTWALSIFAIVISIVLLVWLSRLKHTERWLSIALALVLSGAIGNVYDRLSYGYVIDFIDWYVSKSGYHWPAFNIADAAISIGAVMLIIESLFFNHDDKDSEMVKRTGSDKKPSPNKKSESKSK</sequence>
<dbReference type="InterPro" id="IPR003093">
    <property type="entry name" value="Bcl2_BH4"/>
</dbReference>
<evidence type="ECO:0000256" key="2">
    <source>
        <dbReference type="ARBA" id="ARBA00022475"/>
    </source>
</evidence>
<feature type="transmembrane region" description="Helical" evidence="9">
    <location>
        <begin position="137"/>
        <end position="159"/>
    </location>
</feature>
<keyword evidence="3 9" id="KW-0645">Protease</keyword>
<dbReference type="Proteomes" id="UP000245790">
    <property type="component" value="Unassembled WGS sequence"/>
</dbReference>
<dbReference type="Pfam" id="PF01252">
    <property type="entry name" value="Peptidase_A8"/>
    <property type="match status" value="1"/>
</dbReference>
<dbReference type="PROSITE" id="PS00855">
    <property type="entry name" value="SPASE_II"/>
    <property type="match status" value="1"/>
</dbReference>
<keyword evidence="5 9" id="KW-0064">Aspartyl protease</keyword>
<feature type="active site" evidence="9">
    <location>
        <position position="127"/>
    </location>
</feature>
<keyword evidence="7 9" id="KW-1133">Transmembrane helix</keyword>
<dbReference type="EMBL" id="QGGU01000006">
    <property type="protein sequence ID" value="PWK50911.1"/>
    <property type="molecule type" value="Genomic_DNA"/>
</dbReference>
<feature type="transmembrane region" description="Helical" evidence="9">
    <location>
        <begin position="12"/>
        <end position="30"/>
    </location>
</feature>
<dbReference type="RefSeq" id="WP_109763569.1">
    <property type="nucleotide sequence ID" value="NZ_QGGU01000006.1"/>
</dbReference>
<evidence type="ECO:0000256" key="9">
    <source>
        <dbReference type="HAMAP-Rule" id="MF_00161"/>
    </source>
</evidence>
<dbReference type="GO" id="GO:0005886">
    <property type="term" value="C:plasma membrane"/>
    <property type="evidence" value="ECO:0007669"/>
    <property type="project" value="UniProtKB-SubCell"/>
</dbReference>
<dbReference type="OrthoDB" id="9810259at2"/>